<organism evidence="3 4">
    <name type="scientific">Effrenium voratum</name>
    <dbReference type="NCBI Taxonomy" id="2562239"/>
    <lineage>
        <taxon>Eukaryota</taxon>
        <taxon>Sar</taxon>
        <taxon>Alveolata</taxon>
        <taxon>Dinophyceae</taxon>
        <taxon>Suessiales</taxon>
        <taxon>Symbiodiniaceae</taxon>
        <taxon>Effrenium</taxon>
    </lineage>
</organism>
<keyword evidence="1" id="KW-0106">Calcium</keyword>
<protein>
    <recommendedName>
        <fullName evidence="2">EF-hand domain-containing protein</fullName>
    </recommendedName>
</protein>
<gene>
    <name evidence="3" type="ORF">EVOR1521_LOCUS6656</name>
</gene>
<dbReference type="Gene3D" id="1.10.238.10">
    <property type="entry name" value="EF-hand"/>
    <property type="match status" value="1"/>
</dbReference>
<keyword evidence="4" id="KW-1185">Reference proteome</keyword>
<comment type="caution">
    <text evidence="3">The sequence shown here is derived from an EMBL/GenBank/DDBJ whole genome shotgun (WGS) entry which is preliminary data.</text>
</comment>
<evidence type="ECO:0000259" key="2">
    <source>
        <dbReference type="PROSITE" id="PS50222"/>
    </source>
</evidence>
<dbReference type="SMART" id="SM00054">
    <property type="entry name" value="EFh"/>
    <property type="match status" value="1"/>
</dbReference>
<accession>A0AA36MRZ2</accession>
<name>A0AA36MRZ2_9DINO</name>
<evidence type="ECO:0000313" key="3">
    <source>
        <dbReference type="EMBL" id="CAJ1377983.1"/>
    </source>
</evidence>
<evidence type="ECO:0000313" key="4">
    <source>
        <dbReference type="Proteomes" id="UP001178507"/>
    </source>
</evidence>
<feature type="domain" description="EF-hand" evidence="2">
    <location>
        <begin position="74"/>
        <end position="105"/>
    </location>
</feature>
<dbReference type="InterPro" id="IPR002048">
    <property type="entry name" value="EF_hand_dom"/>
</dbReference>
<sequence>MAHGAHRLEAGGHLCQGAKAGSLHAPGRREMGQQVTSWALLSGRKSIGQMEQDEFIERFMPLSRQPTFELRAWEALEWFRVMDEDGSGTITVSEMLNCMLESEDLLQAVIRHRLFVGTLAGGPRSVQLTVAEPDPEKEGEVLLHSAKVGTRTPVLLGLFKPEAHVTKEMLLRWENLLLSIIENSPAEGAALQPPRQRAA</sequence>
<dbReference type="GO" id="GO:0005509">
    <property type="term" value="F:calcium ion binding"/>
    <property type="evidence" value="ECO:0007669"/>
    <property type="project" value="InterPro"/>
</dbReference>
<dbReference type="InterPro" id="IPR011992">
    <property type="entry name" value="EF-hand-dom_pair"/>
</dbReference>
<dbReference type="PROSITE" id="PS50222">
    <property type="entry name" value="EF_HAND_2"/>
    <property type="match status" value="1"/>
</dbReference>
<dbReference type="Proteomes" id="UP001178507">
    <property type="component" value="Unassembled WGS sequence"/>
</dbReference>
<evidence type="ECO:0000256" key="1">
    <source>
        <dbReference type="ARBA" id="ARBA00022837"/>
    </source>
</evidence>
<reference evidence="3" key="1">
    <citation type="submission" date="2023-08" db="EMBL/GenBank/DDBJ databases">
        <authorList>
            <person name="Chen Y."/>
            <person name="Shah S."/>
            <person name="Dougan E. K."/>
            <person name="Thang M."/>
            <person name="Chan C."/>
        </authorList>
    </citation>
    <scope>NUCLEOTIDE SEQUENCE</scope>
</reference>
<dbReference type="EMBL" id="CAUJNA010000504">
    <property type="protein sequence ID" value="CAJ1377983.1"/>
    <property type="molecule type" value="Genomic_DNA"/>
</dbReference>
<dbReference type="SUPFAM" id="SSF47473">
    <property type="entry name" value="EF-hand"/>
    <property type="match status" value="1"/>
</dbReference>
<dbReference type="AlphaFoldDB" id="A0AA36MRZ2"/>
<dbReference type="InterPro" id="IPR018247">
    <property type="entry name" value="EF_Hand_1_Ca_BS"/>
</dbReference>
<proteinExistence type="predicted"/>
<dbReference type="PROSITE" id="PS00018">
    <property type="entry name" value="EF_HAND_1"/>
    <property type="match status" value="1"/>
</dbReference>